<comment type="similarity">
    <text evidence="2">Belongs to the outer membrane factor (OMF) (TC 1.B.17) family.</text>
</comment>
<feature type="region of interest" description="Disordered" evidence="8">
    <location>
        <begin position="192"/>
        <end position="223"/>
    </location>
</feature>
<gene>
    <name evidence="10" type="ORF">H1P_10042</name>
</gene>
<evidence type="ECO:0000256" key="8">
    <source>
        <dbReference type="SAM" id="MobiDB-lite"/>
    </source>
</evidence>
<keyword evidence="11" id="KW-1185">Reference proteome</keyword>
<sequence>MSKINSIFQIASITTVILSGSLTSAIASNPSEQPPQQTGTNELVFQPNTLLRASLNSDNFAKQVKRNGYSEASAYEIASTNELPVNLLKQSPSSSKILISQNTPETTESETTTPEASELDLLNPDPDQLEIPTTPEEVNIDINQPITLEEAVELALTNNTDLREAQLNLDRSRRELQEARAALYPSLAVQSNFSNSDNASNNRSAEQAGETQTLDSQLGEDTTTFDGDLTLNYNIYTGGRRGADIRRAKRQFEFSELGVETATEQTTFEAKRDYYSLQNADSQVEIEQGAVEDASQTLNDAQLLEEAGLGTRFDVLSAEVELADAQQRLTSARAAQDVARRVLRETLNLGEQVDVQTADDIAKVGIWELALEDSIVNAYDNRVELEQFLLQREINQEQRKIALADIRPQLGIFGTLDFLEVSDDDIDIQSGYTVGAQLQWTLFDGGAAKARARQSDVDVSLTDNGFANQRNQVRLEVEQAFFNLQANEDNINTTEKAVELAEESLRLARLRFQAGVGTQTDVIQAQSSLTTSRGNFLAAIIQYNQSFNELQRAISGVIDDQINTPNGQTNTPNGQN</sequence>
<dbReference type="SUPFAM" id="SSF56954">
    <property type="entry name" value="Outer membrane efflux proteins (OEP)"/>
    <property type="match status" value="1"/>
</dbReference>
<dbReference type="GO" id="GO:0015288">
    <property type="term" value="F:porin activity"/>
    <property type="evidence" value="ECO:0007669"/>
    <property type="project" value="TreeGrafter"/>
</dbReference>
<evidence type="ECO:0000256" key="6">
    <source>
        <dbReference type="ARBA" id="ARBA00023136"/>
    </source>
</evidence>
<dbReference type="InterPro" id="IPR051906">
    <property type="entry name" value="TolC-like"/>
</dbReference>
<dbReference type="EMBL" id="CAACVJ010000001">
    <property type="protein sequence ID" value="VEP11257.1"/>
    <property type="molecule type" value="Genomic_DNA"/>
</dbReference>
<dbReference type="GO" id="GO:0009279">
    <property type="term" value="C:cell outer membrane"/>
    <property type="evidence" value="ECO:0007669"/>
    <property type="project" value="UniProtKB-SubCell"/>
</dbReference>
<organism evidence="10 11">
    <name type="scientific">Hyella patelloides LEGE 07179</name>
    <dbReference type="NCBI Taxonomy" id="945734"/>
    <lineage>
        <taxon>Bacteria</taxon>
        <taxon>Bacillati</taxon>
        <taxon>Cyanobacteriota</taxon>
        <taxon>Cyanophyceae</taxon>
        <taxon>Pleurocapsales</taxon>
        <taxon>Hyellaceae</taxon>
        <taxon>Hyella</taxon>
    </lineage>
</organism>
<keyword evidence="5" id="KW-0812">Transmembrane</keyword>
<dbReference type="Gene3D" id="1.20.1600.10">
    <property type="entry name" value="Outer membrane efflux proteins (OEP)"/>
    <property type="match status" value="1"/>
</dbReference>
<dbReference type="GO" id="GO:1990281">
    <property type="term" value="C:efflux pump complex"/>
    <property type="evidence" value="ECO:0007669"/>
    <property type="project" value="TreeGrafter"/>
</dbReference>
<keyword evidence="3" id="KW-0813">Transport</keyword>
<dbReference type="PANTHER" id="PTHR30026:SF21">
    <property type="entry name" value="SLR1270 PROTEIN"/>
    <property type="match status" value="1"/>
</dbReference>
<keyword evidence="6" id="KW-0472">Membrane</keyword>
<keyword evidence="4" id="KW-1134">Transmembrane beta strand</keyword>
<feature type="compositionally biased region" description="Low complexity" evidence="8">
    <location>
        <begin position="103"/>
        <end position="116"/>
    </location>
</feature>
<dbReference type="AlphaFoldDB" id="A0A563VIV3"/>
<evidence type="ECO:0000256" key="2">
    <source>
        <dbReference type="ARBA" id="ARBA00007613"/>
    </source>
</evidence>
<evidence type="ECO:0000313" key="10">
    <source>
        <dbReference type="EMBL" id="VEP11257.1"/>
    </source>
</evidence>
<dbReference type="Proteomes" id="UP000320055">
    <property type="component" value="Unassembled WGS sequence"/>
</dbReference>
<dbReference type="InterPro" id="IPR003423">
    <property type="entry name" value="OMP_efflux"/>
</dbReference>
<proteinExistence type="inferred from homology"/>
<protein>
    <submittedName>
        <fullName evidence="10">Outer membrane protein</fullName>
    </submittedName>
</protein>
<keyword evidence="7" id="KW-0998">Cell outer membrane</keyword>
<comment type="subcellular location">
    <subcellularLocation>
        <location evidence="1">Cell outer membrane</location>
    </subcellularLocation>
</comment>
<evidence type="ECO:0000256" key="4">
    <source>
        <dbReference type="ARBA" id="ARBA00022452"/>
    </source>
</evidence>
<reference evidence="10 11" key="1">
    <citation type="submission" date="2019-01" db="EMBL/GenBank/DDBJ databases">
        <authorList>
            <person name="Brito A."/>
        </authorList>
    </citation>
    <scope>NUCLEOTIDE SEQUENCE [LARGE SCALE GENOMIC DNA]</scope>
    <source>
        <strain evidence="10">1</strain>
    </source>
</reference>
<feature type="region of interest" description="Disordered" evidence="8">
    <location>
        <begin position="96"/>
        <end position="125"/>
    </location>
</feature>
<evidence type="ECO:0000256" key="1">
    <source>
        <dbReference type="ARBA" id="ARBA00004442"/>
    </source>
</evidence>
<keyword evidence="9" id="KW-0732">Signal</keyword>
<dbReference type="GO" id="GO:0015562">
    <property type="term" value="F:efflux transmembrane transporter activity"/>
    <property type="evidence" value="ECO:0007669"/>
    <property type="project" value="InterPro"/>
</dbReference>
<dbReference type="Pfam" id="PF02321">
    <property type="entry name" value="OEP"/>
    <property type="match status" value="2"/>
</dbReference>
<feature type="signal peptide" evidence="9">
    <location>
        <begin position="1"/>
        <end position="27"/>
    </location>
</feature>
<evidence type="ECO:0000256" key="3">
    <source>
        <dbReference type="ARBA" id="ARBA00022448"/>
    </source>
</evidence>
<evidence type="ECO:0000313" key="11">
    <source>
        <dbReference type="Proteomes" id="UP000320055"/>
    </source>
</evidence>
<feature type="compositionally biased region" description="Polar residues" evidence="8">
    <location>
        <begin position="209"/>
        <end position="223"/>
    </location>
</feature>
<name>A0A563VIV3_9CYAN</name>
<feature type="compositionally biased region" description="Low complexity" evidence="8">
    <location>
        <begin position="192"/>
        <end position="204"/>
    </location>
</feature>
<accession>A0A563VIV3</accession>
<dbReference type="RefSeq" id="WP_246141402.1">
    <property type="nucleotide sequence ID" value="NZ_LR213766.1"/>
</dbReference>
<dbReference type="PANTHER" id="PTHR30026">
    <property type="entry name" value="OUTER MEMBRANE PROTEIN TOLC"/>
    <property type="match status" value="1"/>
</dbReference>
<evidence type="ECO:0000256" key="5">
    <source>
        <dbReference type="ARBA" id="ARBA00022692"/>
    </source>
</evidence>
<evidence type="ECO:0000256" key="9">
    <source>
        <dbReference type="SAM" id="SignalP"/>
    </source>
</evidence>
<evidence type="ECO:0000256" key="7">
    <source>
        <dbReference type="ARBA" id="ARBA00023237"/>
    </source>
</evidence>
<feature type="chain" id="PRO_5021823724" evidence="9">
    <location>
        <begin position="28"/>
        <end position="576"/>
    </location>
</feature>